<comment type="subcellular location">
    <subcellularLocation>
        <location evidence="1">Membrane</location>
        <topology evidence="1">Single-pass membrane protein</topology>
    </subcellularLocation>
</comment>
<organism evidence="7 8">
    <name type="scientific">Sphingomonas gellani</name>
    <dbReference type="NCBI Taxonomy" id="1166340"/>
    <lineage>
        <taxon>Bacteria</taxon>
        <taxon>Pseudomonadati</taxon>
        <taxon>Pseudomonadota</taxon>
        <taxon>Alphaproteobacteria</taxon>
        <taxon>Sphingomonadales</taxon>
        <taxon>Sphingomonadaceae</taxon>
        <taxon>Sphingomonas</taxon>
    </lineage>
</organism>
<dbReference type="SMART" id="SM00271">
    <property type="entry name" value="DnaJ"/>
    <property type="match status" value="1"/>
</dbReference>
<keyword evidence="4" id="KW-0472">Membrane</keyword>
<keyword evidence="8" id="KW-1185">Reference proteome</keyword>
<evidence type="ECO:0000256" key="4">
    <source>
        <dbReference type="ARBA" id="ARBA00023136"/>
    </source>
</evidence>
<dbReference type="Pfam" id="PF00226">
    <property type="entry name" value="DnaJ"/>
    <property type="match status" value="1"/>
</dbReference>
<sequence length="86" mass="9660">MKFLLALVVIWAAWHFLGRSRAKVRPAIADEVEARQVLGIDRDADADDIRAAHRRLVAQVHPDRGGSAELTRRVNAARDLLLRRLG</sequence>
<evidence type="ECO:0000259" key="6">
    <source>
        <dbReference type="PROSITE" id="PS50076"/>
    </source>
</evidence>
<evidence type="ECO:0000313" key="7">
    <source>
        <dbReference type="EMBL" id="SEN80963.1"/>
    </source>
</evidence>
<proteinExistence type="inferred from homology"/>
<dbReference type="InterPro" id="IPR036869">
    <property type="entry name" value="J_dom_sf"/>
</dbReference>
<dbReference type="Proteomes" id="UP000199206">
    <property type="component" value="Unassembled WGS sequence"/>
</dbReference>
<reference evidence="8" key="1">
    <citation type="submission" date="2016-10" db="EMBL/GenBank/DDBJ databases">
        <authorList>
            <person name="Varghese N."/>
            <person name="Submissions S."/>
        </authorList>
    </citation>
    <scope>NUCLEOTIDE SEQUENCE [LARGE SCALE GENOMIC DNA]</scope>
    <source>
        <strain evidence="8">S6-262</strain>
    </source>
</reference>
<protein>
    <submittedName>
        <fullName evidence="7">DnaJ domain-containing protein</fullName>
    </submittedName>
</protein>
<feature type="domain" description="J" evidence="6">
    <location>
        <begin position="33"/>
        <end position="86"/>
    </location>
</feature>
<dbReference type="GO" id="GO:0016020">
    <property type="term" value="C:membrane"/>
    <property type="evidence" value="ECO:0007669"/>
    <property type="project" value="UniProtKB-SubCell"/>
</dbReference>
<dbReference type="PROSITE" id="PS50076">
    <property type="entry name" value="DNAJ_2"/>
    <property type="match status" value="1"/>
</dbReference>
<dbReference type="InterPro" id="IPR001623">
    <property type="entry name" value="DnaJ_domain"/>
</dbReference>
<dbReference type="SUPFAM" id="SSF46565">
    <property type="entry name" value="Chaperone J-domain"/>
    <property type="match status" value="1"/>
</dbReference>
<dbReference type="PANTHER" id="PTHR12763">
    <property type="match status" value="1"/>
</dbReference>
<dbReference type="EMBL" id="FOCF01000014">
    <property type="protein sequence ID" value="SEN80963.1"/>
    <property type="molecule type" value="Genomic_DNA"/>
</dbReference>
<keyword evidence="3" id="KW-1133">Transmembrane helix</keyword>
<dbReference type="RefSeq" id="WP_093667109.1">
    <property type="nucleotide sequence ID" value="NZ_FOCF01000014.1"/>
</dbReference>
<dbReference type="OrthoDB" id="9811070at2"/>
<evidence type="ECO:0000313" key="8">
    <source>
        <dbReference type="Proteomes" id="UP000199206"/>
    </source>
</evidence>
<dbReference type="STRING" id="1166340.SAMN05192583_3612"/>
<evidence type="ECO:0000256" key="5">
    <source>
        <dbReference type="ARBA" id="ARBA00038105"/>
    </source>
</evidence>
<accession>A0A1H8JJK0</accession>
<evidence type="ECO:0000256" key="2">
    <source>
        <dbReference type="ARBA" id="ARBA00022692"/>
    </source>
</evidence>
<comment type="similarity">
    <text evidence="5">Belongs to the TIM14 family.</text>
</comment>
<name>A0A1H8JJK0_9SPHN</name>
<evidence type="ECO:0000256" key="1">
    <source>
        <dbReference type="ARBA" id="ARBA00004167"/>
    </source>
</evidence>
<gene>
    <name evidence="7" type="ORF">SAMN05192583_3612</name>
</gene>
<dbReference type="AlphaFoldDB" id="A0A1H8JJK0"/>
<dbReference type="PANTHER" id="PTHR12763:SF28">
    <property type="entry name" value="GEO10507P1-RELATED"/>
    <property type="match status" value="1"/>
</dbReference>
<dbReference type="Gene3D" id="1.10.287.110">
    <property type="entry name" value="DnaJ domain"/>
    <property type="match status" value="1"/>
</dbReference>
<evidence type="ECO:0000256" key="3">
    <source>
        <dbReference type="ARBA" id="ARBA00022989"/>
    </source>
</evidence>
<keyword evidence="2" id="KW-0812">Transmembrane</keyword>